<keyword evidence="3" id="KW-1185">Reference proteome</keyword>
<evidence type="ECO:0000313" key="3">
    <source>
        <dbReference type="Proteomes" id="UP000077266"/>
    </source>
</evidence>
<dbReference type="Proteomes" id="UP000077266">
    <property type="component" value="Unassembled WGS sequence"/>
</dbReference>
<feature type="compositionally biased region" description="Low complexity" evidence="1">
    <location>
        <begin position="595"/>
        <end position="613"/>
    </location>
</feature>
<organism evidence="2 3">
    <name type="scientific">Exidia glandulosa HHB12029</name>
    <dbReference type="NCBI Taxonomy" id="1314781"/>
    <lineage>
        <taxon>Eukaryota</taxon>
        <taxon>Fungi</taxon>
        <taxon>Dikarya</taxon>
        <taxon>Basidiomycota</taxon>
        <taxon>Agaricomycotina</taxon>
        <taxon>Agaricomycetes</taxon>
        <taxon>Auriculariales</taxon>
        <taxon>Exidiaceae</taxon>
        <taxon>Exidia</taxon>
    </lineage>
</organism>
<accession>A0A165Q1G6</accession>
<reference evidence="2 3" key="1">
    <citation type="journal article" date="2016" name="Mol. Biol. Evol.">
        <title>Comparative Genomics of Early-Diverging Mushroom-Forming Fungi Provides Insights into the Origins of Lignocellulose Decay Capabilities.</title>
        <authorList>
            <person name="Nagy L.G."/>
            <person name="Riley R."/>
            <person name="Tritt A."/>
            <person name="Adam C."/>
            <person name="Daum C."/>
            <person name="Floudas D."/>
            <person name="Sun H."/>
            <person name="Yadav J.S."/>
            <person name="Pangilinan J."/>
            <person name="Larsson K.H."/>
            <person name="Matsuura K."/>
            <person name="Barry K."/>
            <person name="Labutti K."/>
            <person name="Kuo R."/>
            <person name="Ohm R.A."/>
            <person name="Bhattacharya S.S."/>
            <person name="Shirouzu T."/>
            <person name="Yoshinaga Y."/>
            <person name="Martin F.M."/>
            <person name="Grigoriev I.V."/>
            <person name="Hibbett D.S."/>
        </authorList>
    </citation>
    <scope>NUCLEOTIDE SEQUENCE [LARGE SCALE GENOMIC DNA]</scope>
    <source>
        <strain evidence="2 3">HHB12029</strain>
    </source>
</reference>
<dbReference type="OrthoDB" id="3268838at2759"/>
<feature type="region of interest" description="Disordered" evidence="1">
    <location>
        <begin position="595"/>
        <end position="615"/>
    </location>
</feature>
<proteinExistence type="predicted"/>
<gene>
    <name evidence="2" type="ORF">EXIGLDRAFT_828746</name>
</gene>
<name>A0A165Q1G6_EXIGL</name>
<dbReference type="InParanoid" id="A0A165Q1G6"/>
<dbReference type="STRING" id="1314781.A0A165Q1G6"/>
<protein>
    <submittedName>
        <fullName evidence="2">Uncharacterized protein</fullName>
    </submittedName>
</protein>
<evidence type="ECO:0000313" key="2">
    <source>
        <dbReference type="EMBL" id="KZW02953.1"/>
    </source>
</evidence>
<dbReference type="AlphaFoldDB" id="A0A165Q1G6"/>
<dbReference type="EMBL" id="KV425885">
    <property type="protein sequence ID" value="KZW02953.1"/>
    <property type="molecule type" value="Genomic_DNA"/>
</dbReference>
<sequence>MPEWRECYAHYLYVLRRLEAERNAFFSLTNTSDGPTEMPMRLRSLWIDATQKEFGTGPASVPLAARNRFRNMQAYPLDFTTRVVRGGSSATRVWPEGIRNLSNLELGGVHFSPRALVLDLGPRWLTFRYLTHTSVAVMSAGEWEVLRDIPQSGRHFKIALALEFDLCAIVFQSHDMLYQAEWSSEPPDIAPYVCPPLDDDTPEYPDNFPYWDHFLEFMEMRLSSRSARNGLAMSIIQQFEEFFPGIGVYSCSEIFVKAGLPHTLTEAELFDNPSRTARFLEAYYDFAHRALADLWTQVIQPALHNGSFIAPTVDQRLRAARDWFVAWAKDMTRVSSRLGQLHDAATNMNSFDVFEPIYIRRALSKQNHLAHLIFGHDASNFKDPITEHFRARALLDAPTFLDPTAYGQLFPAQQSVRYLHVWAYRQAGKTVWSLTPPCKNRKTCLLPSDTRPLRLFKYIVTNTNKVAVGPLEYCGNAIYVSHGRSQRIAMCKGDPLAFPVASPESDWLTRHILGQARRRALRAMTGYGKESVGTMRLQVAKLAEELREGRVSGRTAARMKKRLDALKRGLAFIADGAKAVRARDKVKLNVAAMMSTPSNTNNSNPPSASASTPIRRRVSAHTRLLRDNAAQGVIRPSRCRTNM</sequence>
<evidence type="ECO:0000256" key="1">
    <source>
        <dbReference type="SAM" id="MobiDB-lite"/>
    </source>
</evidence>